<name>A0A6A4IIB9_9AGAR</name>
<dbReference type="OrthoDB" id="2019149at2759"/>
<dbReference type="EMBL" id="ML769391">
    <property type="protein sequence ID" value="KAE9408325.1"/>
    <property type="molecule type" value="Genomic_DNA"/>
</dbReference>
<organism evidence="2 3">
    <name type="scientific">Gymnopus androsaceus JB14</name>
    <dbReference type="NCBI Taxonomy" id="1447944"/>
    <lineage>
        <taxon>Eukaryota</taxon>
        <taxon>Fungi</taxon>
        <taxon>Dikarya</taxon>
        <taxon>Basidiomycota</taxon>
        <taxon>Agaricomycotina</taxon>
        <taxon>Agaricomycetes</taxon>
        <taxon>Agaricomycetidae</taxon>
        <taxon>Agaricales</taxon>
        <taxon>Marasmiineae</taxon>
        <taxon>Omphalotaceae</taxon>
        <taxon>Gymnopus</taxon>
    </lineage>
</organism>
<feature type="chain" id="PRO_5025437739" description="Pectinesterase" evidence="1">
    <location>
        <begin position="29"/>
        <end position="110"/>
    </location>
</feature>
<sequence>MAARSSYLITLLTVFVAYSLLLIASVDANPVLTAPKASLRKPLYRLRSLLSPDDGSAQMIFIEAGTYEEQIDIIRVGALTDEASTCVQSVLWKNCQSPHGNRQVGKKPED</sequence>
<protein>
    <recommendedName>
        <fullName evidence="4">Pectinesterase</fullName>
    </recommendedName>
</protein>
<keyword evidence="1" id="KW-0732">Signal</keyword>
<proteinExistence type="predicted"/>
<evidence type="ECO:0000313" key="2">
    <source>
        <dbReference type="EMBL" id="KAE9408325.1"/>
    </source>
</evidence>
<evidence type="ECO:0008006" key="4">
    <source>
        <dbReference type="Google" id="ProtNLM"/>
    </source>
</evidence>
<dbReference type="AlphaFoldDB" id="A0A6A4IIB9"/>
<dbReference type="Proteomes" id="UP000799118">
    <property type="component" value="Unassembled WGS sequence"/>
</dbReference>
<keyword evidence="3" id="KW-1185">Reference proteome</keyword>
<gene>
    <name evidence="2" type="ORF">BT96DRAFT_932570</name>
</gene>
<reference evidence="2" key="1">
    <citation type="journal article" date="2019" name="Environ. Microbiol.">
        <title>Fungal ecological strategies reflected in gene transcription - a case study of two litter decomposers.</title>
        <authorList>
            <person name="Barbi F."/>
            <person name="Kohler A."/>
            <person name="Barry K."/>
            <person name="Baskaran P."/>
            <person name="Daum C."/>
            <person name="Fauchery L."/>
            <person name="Ihrmark K."/>
            <person name="Kuo A."/>
            <person name="LaButti K."/>
            <person name="Lipzen A."/>
            <person name="Morin E."/>
            <person name="Grigoriev I.V."/>
            <person name="Henrissat B."/>
            <person name="Lindahl B."/>
            <person name="Martin F."/>
        </authorList>
    </citation>
    <scope>NUCLEOTIDE SEQUENCE</scope>
    <source>
        <strain evidence="2">JB14</strain>
    </source>
</reference>
<feature type="signal peptide" evidence="1">
    <location>
        <begin position="1"/>
        <end position="28"/>
    </location>
</feature>
<evidence type="ECO:0000256" key="1">
    <source>
        <dbReference type="SAM" id="SignalP"/>
    </source>
</evidence>
<evidence type="ECO:0000313" key="3">
    <source>
        <dbReference type="Proteomes" id="UP000799118"/>
    </source>
</evidence>
<accession>A0A6A4IIB9</accession>